<proteinExistence type="inferred from homology"/>
<dbReference type="FunFam" id="1.10.1820.10:FF:000005">
    <property type="entry name" value="Casein kinase II subunit beta"/>
    <property type="match status" value="1"/>
</dbReference>
<evidence type="ECO:0000313" key="5">
    <source>
        <dbReference type="EMBL" id="KAH8105893.1"/>
    </source>
</evidence>
<reference evidence="5" key="1">
    <citation type="journal article" date="2021" name="New Phytol.">
        <title>Evolutionary innovations through gain and loss of genes in the ectomycorrhizal Boletales.</title>
        <authorList>
            <person name="Wu G."/>
            <person name="Miyauchi S."/>
            <person name="Morin E."/>
            <person name="Kuo A."/>
            <person name="Drula E."/>
            <person name="Varga T."/>
            <person name="Kohler A."/>
            <person name="Feng B."/>
            <person name="Cao Y."/>
            <person name="Lipzen A."/>
            <person name="Daum C."/>
            <person name="Hundley H."/>
            <person name="Pangilinan J."/>
            <person name="Johnson J."/>
            <person name="Barry K."/>
            <person name="LaButti K."/>
            <person name="Ng V."/>
            <person name="Ahrendt S."/>
            <person name="Min B."/>
            <person name="Choi I.G."/>
            <person name="Park H."/>
            <person name="Plett J.M."/>
            <person name="Magnuson J."/>
            <person name="Spatafora J.W."/>
            <person name="Nagy L.G."/>
            <person name="Henrissat B."/>
            <person name="Grigoriev I.V."/>
            <person name="Yang Z.L."/>
            <person name="Xu J."/>
            <person name="Martin F.M."/>
        </authorList>
    </citation>
    <scope>NUCLEOTIDE SEQUENCE</scope>
    <source>
        <strain evidence="5">KKN 215</strain>
    </source>
</reference>
<protein>
    <recommendedName>
        <fullName evidence="3">Casein kinase II subunit beta</fullName>
        <shortName evidence="3">CK II beta</shortName>
    </recommendedName>
</protein>
<dbReference type="PRINTS" id="PR00472">
    <property type="entry name" value="CASNKINASEII"/>
</dbReference>
<dbReference type="AlphaFoldDB" id="A0A8K0XTI8"/>
<keyword evidence="6" id="KW-1185">Reference proteome</keyword>
<dbReference type="InterPro" id="IPR016149">
    <property type="entry name" value="Casein_kin_II_reg-sub_N"/>
</dbReference>
<dbReference type="SMART" id="SM01085">
    <property type="entry name" value="CK_II_beta"/>
    <property type="match status" value="1"/>
</dbReference>
<evidence type="ECO:0000256" key="4">
    <source>
        <dbReference type="SAM" id="MobiDB-lite"/>
    </source>
</evidence>
<feature type="compositionally biased region" description="Low complexity" evidence="4">
    <location>
        <begin position="248"/>
        <end position="281"/>
    </location>
</feature>
<name>A0A8K0XTI8_9AGAR</name>
<comment type="caution">
    <text evidence="5">The sequence shown here is derived from an EMBL/GenBank/DDBJ whole genome shotgun (WGS) entry which is preliminary data.</text>
</comment>
<comment type="similarity">
    <text evidence="1 3">Belongs to the casein kinase 2 subunit beta family.</text>
</comment>
<evidence type="ECO:0000256" key="1">
    <source>
        <dbReference type="ARBA" id="ARBA00006941"/>
    </source>
</evidence>
<feature type="region of interest" description="Disordered" evidence="4">
    <location>
        <begin position="248"/>
        <end position="296"/>
    </location>
</feature>
<dbReference type="GO" id="GO:0006359">
    <property type="term" value="P:regulation of transcription by RNA polymerase III"/>
    <property type="evidence" value="ECO:0007669"/>
    <property type="project" value="TreeGrafter"/>
</dbReference>
<gene>
    <name evidence="5" type="ORF">BXZ70DRAFT_400268</name>
</gene>
<dbReference type="FunFam" id="2.20.25.20:FF:000001">
    <property type="entry name" value="Casein kinase II subunit beta"/>
    <property type="match status" value="1"/>
</dbReference>
<dbReference type="Proteomes" id="UP000813824">
    <property type="component" value="Unassembled WGS sequence"/>
</dbReference>
<feature type="compositionally biased region" description="Acidic residues" evidence="4">
    <location>
        <begin position="49"/>
        <end position="63"/>
    </location>
</feature>
<comment type="function">
    <text evidence="2 3">Regulatory subunit of casein kinase II/CK2. As part of the kinase complex regulates the basal catalytic activity of the alpha subunit a constitutively active serine/threonine-protein kinase that phosphorylates a large number of substrates containing acidic residues C-terminal to the phosphorylated serine or threonine.</text>
</comment>
<evidence type="ECO:0000256" key="3">
    <source>
        <dbReference type="RuleBase" id="RU361268"/>
    </source>
</evidence>
<dbReference type="GO" id="GO:0034456">
    <property type="term" value="C:UTP-C complex"/>
    <property type="evidence" value="ECO:0007669"/>
    <property type="project" value="TreeGrafter"/>
</dbReference>
<dbReference type="Pfam" id="PF01214">
    <property type="entry name" value="CK_II_beta"/>
    <property type="match status" value="1"/>
</dbReference>
<dbReference type="OrthoDB" id="2275560at2759"/>
<feature type="region of interest" description="Disordered" evidence="4">
    <location>
        <begin position="346"/>
        <end position="415"/>
    </location>
</feature>
<dbReference type="GO" id="GO:0019887">
    <property type="term" value="F:protein kinase regulator activity"/>
    <property type="evidence" value="ECO:0007669"/>
    <property type="project" value="InterPro"/>
</dbReference>
<dbReference type="Gene3D" id="2.20.25.20">
    <property type="match status" value="1"/>
</dbReference>
<dbReference type="PANTHER" id="PTHR11740:SF0">
    <property type="entry name" value="CASEIN KINASE II SUBUNIT BETA"/>
    <property type="match status" value="1"/>
</dbReference>
<evidence type="ECO:0000313" key="6">
    <source>
        <dbReference type="Proteomes" id="UP000813824"/>
    </source>
</evidence>
<dbReference type="InterPro" id="IPR000704">
    <property type="entry name" value="Casein_kinase_II_reg-sub"/>
</dbReference>
<dbReference type="EMBL" id="JAEVFJ010000003">
    <property type="protein sequence ID" value="KAH8105893.1"/>
    <property type="molecule type" value="Genomic_DNA"/>
</dbReference>
<dbReference type="GO" id="GO:0005956">
    <property type="term" value="C:protein kinase CK2 complex"/>
    <property type="evidence" value="ECO:0007669"/>
    <property type="project" value="UniProtKB-UniRule"/>
</dbReference>
<accession>A0A8K0XTI8</accession>
<organism evidence="5 6">
    <name type="scientific">Cristinia sonorae</name>
    <dbReference type="NCBI Taxonomy" id="1940300"/>
    <lineage>
        <taxon>Eukaryota</taxon>
        <taxon>Fungi</taxon>
        <taxon>Dikarya</taxon>
        <taxon>Basidiomycota</taxon>
        <taxon>Agaricomycotina</taxon>
        <taxon>Agaricomycetes</taxon>
        <taxon>Agaricomycetidae</taxon>
        <taxon>Agaricales</taxon>
        <taxon>Pleurotineae</taxon>
        <taxon>Stephanosporaceae</taxon>
        <taxon>Cristinia</taxon>
    </lineage>
</organism>
<dbReference type="PANTHER" id="PTHR11740">
    <property type="entry name" value="CASEIN KINASE II SUBUNIT BETA"/>
    <property type="match status" value="1"/>
</dbReference>
<feature type="compositionally biased region" description="Acidic residues" evidence="4">
    <location>
        <begin position="346"/>
        <end position="362"/>
    </location>
</feature>
<dbReference type="GO" id="GO:0005737">
    <property type="term" value="C:cytoplasm"/>
    <property type="evidence" value="ECO:0007669"/>
    <property type="project" value="TreeGrafter"/>
</dbReference>
<sequence>MPHGAHVSLLAGRRLGLTIATMSRLSSQPPPADTSQAELEEDEIISGTGEGDEVMEDAQDQEEGYSSSTPTSSLTWISWFCALPGHEYFCEVAEDFIEDDFNLTGLNAMVPFWKEAMEMVLDVEPDTSKIPDVSIVEASAELLYGLVHQRFILTRAGLQLMVDKYEAGVFGACPRVYCYGCHVVPCGRSDLPGLDTVKLFCPNCNDIYTPPSSRFQGVDGAFFGTTFAHLFFQSYRLLAPAPFWKPSSSSSMSPRSSGSSSSQQQLSQDQQTQPSSQQTPQFVNPNPNGGQRKAAGRVYVPRIYGFKVSERAKNGPRMQWLRLRPQDPEELDLVDWRGQWYEDADDDYEEEEDEDRPMEDFDPDHHEGDEDEEEEEEEEEEEHGGGRPLERATGTSRRTLSPPSSAPPRTPPEVFSLGATLGAVFKQPDGGRLKVVRQHILPEVTTRVS</sequence>
<dbReference type="InterPro" id="IPR035991">
    <property type="entry name" value="Casein_kinase_II_beta-like"/>
</dbReference>
<dbReference type="SUPFAM" id="SSF57798">
    <property type="entry name" value="Casein kinase II beta subunit"/>
    <property type="match status" value="1"/>
</dbReference>
<dbReference type="Gene3D" id="1.10.1820.10">
    <property type="entry name" value="protein kinase ck2 holoenzyme, chain C, domain 1"/>
    <property type="match status" value="1"/>
</dbReference>
<feature type="compositionally biased region" description="Acidic residues" evidence="4">
    <location>
        <begin position="369"/>
        <end position="382"/>
    </location>
</feature>
<evidence type="ECO:0000256" key="2">
    <source>
        <dbReference type="ARBA" id="ARBA00045899"/>
    </source>
</evidence>
<feature type="region of interest" description="Disordered" evidence="4">
    <location>
        <begin position="49"/>
        <end position="69"/>
    </location>
</feature>
<comment type="subunit">
    <text evidence="3">Tetramer of two alpha and two beta subunits.</text>
</comment>